<protein>
    <submittedName>
        <fullName evidence="1">Uncharacterized protein</fullName>
    </submittedName>
</protein>
<proteinExistence type="predicted"/>
<organism evidence="1 2">
    <name type="scientific">Methylobacterium symbioticum</name>
    <dbReference type="NCBI Taxonomy" id="2584084"/>
    <lineage>
        <taxon>Bacteria</taxon>
        <taxon>Pseudomonadati</taxon>
        <taxon>Pseudomonadota</taxon>
        <taxon>Alphaproteobacteria</taxon>
        <taxon>Hyphomicrobiales</taxon>
        <taxon>Methylobacteriaceae</taxon>
        <taxon>Methylobacterium</taxon>
    </lineage>
</organism>
<name>A0A509EAF8_9HYPH</name>
<dbReference type="AlphaFoldDB" id="A0A509EAF8"/>
<evidence type="ECO:0000313" key="1">
    <source>
        <dbReference type="EMBL" id="VUD71181.1"/>
    </source>
</evidence>
<dbReference type="EMBL" id="CABFPH010000018">
    <property type="protein sequence ID" value="VUD71181.1"/>
    <property type="molecule type" value="Genomic_DNA"/>
</dbReference>
<dbReference type="Proteomes" id="UP000410984">
    <property type="component" value="Unassembled WGS sequence"/>
</dbReference>
<reference evidence="1 2" key="1">
    <citation type="submission" date="2019-06" db="EMBL/GenBank/DDBJ databases">
        <authorList>
            <person name="Rodrigo-Torres L."/>
            <person name="Arahal R. D."/>
            <person name="Lucena T."/>
        </authorList>
    </citation>
    <scope>NUCLEOTIDE SEQUENCE [LARGE SCALE GENOMIC DNA]</scope>
    <source>
        <strain evidence="1 2">SB0023/3</strain>
    </source>
</reference>
<sequence length="64" mass="6995">MAVAGNLDSPFSLSYDRMVAATQITQSLISEDAPLVGNLNGKRRLAKHRSLQLPEQRVMTRAVA</sequence>
<gene>
    <name evidence="1" type="ORF">MET9862_01758</name>
</gene>
<evidence type="ECO:0000313" key="2">
    <source>
        <dbReference type="Proteomes" id="UP000410984"/>
    </source>
</evidence>
<keyword evidence="2" id="KW-1185">Reference proteome</keyword>
<accession>A0A509EAF8</accession>